<dbReference type="Proteomes" id="UP001056120">
    <property type="component" value="Linkage Group LG03"/>
</dbReference>
<evidence type="ECO:0000313" key="2">
    <source>
        <dbReference type="Proteomes" id="UP001056120"/>
    </source>
</evidence>
<sequence>MPSLSSPSSHRSAPLPRPTPAAIFPSPCLPARHPSLLHSEQSPSQGRASTLHHRHLRVTPPNPSSSLFSIVGHQPYGSSRLLLVGRFRSRKRHMILN</sequence>
<gene>
    <name evidence="1" type="ORF">L1987_09407</name>
</gene>
<proteinExistence type="predicted"/>
<name>A0ACB9JNB7_9ASTR</name>
<accession>A0ACB9JNB7</accession>
<dbReference type="EMBL" id="CM042020">
    <property type="protein sequence ID" value="KAI3821834.1"/>
    <property type="molecule type" value="Genomic_DNA"/>
</dbReference>
<organism evidence="1 2">
    <name type="scientific">Smallanthus sonchifolius</name>
    <dbReference type="NCBI Taxonomy" id="185202"/>
    <lineage>
        <taxon>Eukaryota</taxon>
        <taxon>Viridiplantae</taxon>
        <taxon>Streptophyta</taxon>
        <taxon>Embryophyta</taxon>
        <taxon>Tracheophyta</taxon>
        <taxon>Spermatophyta</taxon>
        <taxon>Magnoliopsida</taxon>
        <taxon>eudicotyledons</taxon>
        <taxon>Gunneridae</taxon>
        <taxon>Pentapetalae</taxon>
        <taxon>asterids</taxon>
        <taxon>campanulids</taxon>
        <taxon>Asterales</taxon>
        <taxon>Asteraceae</taxon>
        <taxon>Asteroideae</taxon>
        <taxon>Heliantheae alliance</taxon>
        <taxon>Millerieae</taxon>
        <taxon>Smallanthus</taxon>
    </lineage>
</organism>
<reference evidence="1 2" key="2">
    <citation type="journal article" date="2022" name="Mol. Ecol. Resour.">
        <title>The genomes of chicory, endive, great burdock and yacon provide insights into Asteraceae paleo-polyploidization history and plant inulin production.</title>
        <authorList>
            <person name="Fan W."/>
            <person name="Wang S."/>
            <person name="Wang H."/>
            <person name="Wang A."/>
            <person name="Jiang F."/>
            <person name="Liu H."/>
            <person name="Zhao H."/>
            <person name="Xu D."/>
            <person name="Zhang Y."/>
        </authorList>
    </citation>
    <scope>NUCLEOTIDE SEQUENCE [LARGE SCALE GENOMIC DNA]</scope>
    <source>
        <strain evidence="2">cv. Yunnan</strain>
        <tissue evidence="1">Leaves</tissue>
    </source>
</reference>
<keyword evidence="2" id="KW-1185">Reference proteome</keyword>
<comment type="caution">
    <text evidence="1">The sequence shown here is derived from an EMBL/GenBank/DDBJ whole genome shotgun (WGS) entry which is preliminary data.</text>
</comment>
<reference evidence="2" key="1">
    <citation type="journal article" date="2022" name="Mol. Ecol. Resour.">
        <title>The genomes of chicory, endive, great burdock and yacon provide insights into Asteraceae palaeo-polyploidization history and plant inulin production.</title>
        <authorList>
            <person name="Fan W."/>
            <person name="Wang S."/>
            <person name="Wang H."/>
            <person name="Wang A."/>
            <person name="Jiang F."/>
            <person name="Liu H."/>
            <person name="Zhao H."/>
            <person name="Xu D."/>
            <person name="Zhang Y."/>
        </authorList>
    </citation>
    <scope>NUCLEOTIDE SEQUENCE [LARGE SCALE GENOMIC DNA]</scope>
    <source>
        <strain evidence="2">cv. Yunnan</strain>
    </source>
</reference>
<evidence type="ECO:0000313" key="1">
    <source>
        <dbReference type="EMBL" id="KAI3821834.1"/>
    </source>
</evidence>
<protein>
    <submittedName>
        <fullName evidence="1">Uncharacterized protein</fullName>
    </submittedName>
</protein>